<comment type="similarity">
    <text evidence="2 11">Belongs to the peptidase M14 family.</text>
</comment>
<evidence type="ECO:0000256" key="9">
    <source>
        <dbReference type="ARBA" id="ARBA00023049"/>
    </source>
</evidence>
<keyword evidence="4" id="KW-0645">Protease</keyword>
<proteinExistence type="inferred from homology"/>
<evidence type="ECO:0000256" key="7">
    <source>
        <dbReference type="ARBA" id="ARBA00022801"/>
    </source>
</evidence>
<gene>
    <name evidence="14" type="ORF">NQ317_014695</name>
</gene>
<dbReference type="PROSITE" id="PS52035">
    <property type="entry name" value="PEPTIDASE_M14"/>
    <property type="match status" value="1"/>
</dbReference>
<keyword evidence="5" id="KW-0479">Metal-binding</keyword>
<dbReference type="PRINTS" id="PR00765">
    <property type="entry name" value="CRBOXYPTASEA"/>
</dbReference>
<dbReference type="Gene3D" id="3.30.70.340">
    <property type="entry name" value="Metallocarboxypeptidase-like"/>
    <property type="match status" value="1"/>
</dbReference>
<feature type="active site" description="Proton donor/acceptor" evidence="11">
    <location>
        <position position="378"/>
    </location>
</feature>
<dbReference type="PROSITE" id="PS00133">
    <property type="entry name" value="CARBOXYPEPT_ZN_2"/>
    <property type="match status" value="1"/>
</dbReference>
<evidence type="ECO:0000256" key="11">
    <source>
        <dbReference type="PROSITE-ProRule" id="PRU01379"/>
    </source>
</evidence>
<dbReference type="SUPFAM" id="SSF54897">
    <property type="entry name" value="Protease propeptides/inhibitors"/>
    <property type="match status" value="1"/>
</dbReference>
<organism evidence="14 15">
    <name type="scientific">Molorchus minor</name>
    <dbReference type="NCBI Taxonomy" id="1323400"/>
    <lineage>
        <taxon>Eukaryota</taxon>
        <taxon>Metazoa</taxon>
        <taxon>Ecdysozoa</taxon>
        <taxon>Arthropoda</taxon>
        <taxon>Hexapoda</taxon>
        <taxon>Insecta</taxon>
        <taxon>Pterygota</taxon>
        <taxon>Neoptera</taxon>
        <taxon>Endopterygota</taxon>
        <taxon>Coleoptera</taxon>
        <taxon>Polyphaga</taxon>
        <taxon>Cucujiformia</taxon>
        <taxon>Chrysomeloidea</taxon>
        <taxon>Cerambycidae</taxon>
        <taxon>Lamiinae</taxon>
        <taxon>Monochamini</taxon>
        <taxon>Molorchus</taxon>
    </lineage>
</organism>
<dbReference type="Pfam" id="PF02244">
    <property type="entry name" value="Propep_M14"/>
    <property type="match status" value="1"/>
</dbReference>
<dbReference type="InterPro" id="IPR003146">
    <property type="entry name" value="M14A_act_pep"/>
</dbReference>
<dbReference type="EMBL" id="JAPWTJ010000510">
    <property type="protein sequence ID" value="KAJ8977789.1"/>
    <property type="molecule type" value="Genomic_DNA"/>
</dbReference>
<dbReference type="Pfam" id="PF00246">
    <property type="entry name" value="Peptidase_M14"/>
    <property type="match status" value="1"/>
</dbReference>
<keyword evidence="7" id="KW-0378">Hydrolase</keyword>
<dbReference type="InterPro" id="IPR036990">
    <property type="entry name" value="M14A-like_propep"/>
</dbReference>
<evidence type="ECO:0000256" key="2">
    <source>
        <dbReference type="ARBA" id="ARBA00005988"/>
    </source>
</evidence>
<evidence type="ECO:0000256" key="5">
    <source>
        <dbReference type="ARBA" id="ARBA00022723"/>
    </source>
</evidence>
<keyword evidence="9" id="KW-0482">Metalloprotease</keyword>
<comment type="cofactor">
    <cofactor evidence="1">
        <name>Zn(2+)</name>
        <dbReference type="ChEBI" id="CHEBI:29105"/>
    </cofactor>
</comment>
<evidence type="ECO:0000256" key="4">
    <source>
        <dbReference type="ARBA" id="ARBA00022670"/>
    </source>
</evidence>
<dbReference type="Proteomes" id="UP001162164">
    <property type="component" value="Unassembled WGS sequence"/>
</dbReference>
<evidence type="ECO:0000313" key="15">
    <source>
        <dbReference type="Proteomes" id="UP001162164"/>
    </source>
</evidence>
<dbReference type="SMART" id="SM00631">
    <property type="entry name" value="Zn_pept"/>
    <property type="match status" value="1"/>
</dbReference>
<evidence type="ECO:0000256" key="12">
    <source>
        <dbReference type="SAM" id="MobiDB-lite"/>
    </source>
</evidence>
<evidence type="ECO:0000256" key="1">
    <source>
        <dbReference type="ARBA" id="ARBA00001947"/>
    </source>
</evidence>
<keyword evidence="6" id="KW-0732">Signal</keyword>
<dbReference type="PANTHER" id="PTHR11705">
    <property type="entry name" value="PROTEASE FAMILY M14 CARBOXYPEPTIDASE A,B"/>
    <property type="match status" value="1"/>
</dbReference>
<evidence type="ECO:0000256" key="6">
    <source>
        <dbReference type="ARBA" id="ARBA00022729"/>
    </source>
</evidence>
<reference evidence="14" key="1">
    <citation type="journal article" date="2023" name="Insect Mol. Biol.">
        <title>Genome sequencing provides insights into the evolution of gene families encoding plant cell wall-degrading enzymes in longhorned beetles.</title>
        <authorList>
            <person name="Shin N.R."/>
            <person name="Okamura Y."/>
            <person name="Kirsch R."/>
            <person name="Pauchet Y."/>
        </authorList>
    </citation>
    <scope>NUCLEOTIDE SEQUENCE</scope>
    <source>
        <strain evidence="14">MMC_N1</strain>
    </source>
</reference>
<dbReference type="Gene3D" id="3.40.630.10">
    <property type="entry name" value="Zn peptidases"/>
    <property type="match status" value="1"/>
</dbReference>
<feature type="compositionally biased region" description="Basic residues" evidence="12">
    <location>
        <begin position="12"/>
        <end position="23"/>
    </location>
</feature>
<dbReference type="SUPFAM" id="SSF53187">
    <property type="entry name" value="Zn-dependent exopeptidases"/>
    <property type="match status" value="1"/>
</dbReference>
<protein>
    <recommendedName>
        <fullName evidence="13">Peptidase M14 domain-containing protein</fullName>
    </recommendedName>
</protein>
<sequence>MKFFGTPGGPPGRRRSRRLRKGPVRQLQGLPADPKDEQAFQVLKQLEQVDISDYDFWSPVVSIGKPTDILVPPTHVDEIEHMVATLQMDAKVLMENVQDDIDAEGMRPASVGGRFDWESYHTLDEYWDFLRDLPGQFPGVATLIQAGWSYQGRPLLGVRISYSPNNENNTIFIESNIHAREWITGAVTTYIINELLTSSEPSVRNLAETHDWYIFPVTNPDGFFFSYTSVKPYVEEDEDSLRTCFGVDPNRNWGYYWNSGGSSDNPCSDTYMGPEPFSDPSVRGLAEFVTTVGTRMVAYLSIHSFSQMFLIPYGFTTDHLDNYNETHAIGVAAAQSLARRYGTQYTVGNVPELLYIATGSSTDWAKGIYQTPIVYCYELRDTGRYGFILPPDQIIPTGEETLDSVVTIFEEYERLKQRN</sequence>
<evidence type="ECO:0000259" key="13">
    <source>
        <dbReference type="PROSITE" id="PS52035"/>
    </source>
</evidence>
<keyword evidence="15" id="KW-1185">Reference proteome</keyword>
<feature type="domain" description="Peptidase M14" evidence="13">
    <location>
        <begin position="119"/>
        <end position="412"/>
    </location>
</feature>
<keyword evidence="8" id="KW-0862">Zinc</keyword>
<dbReference type="CDD" id="cd03860">
    <property type="entry name" value="M14_CP_A-B_like"/>
    <property type="match status" value="1"/>
</dbReference>
<evidence type="ECO:0000256" key="8">
    <source>
        <dbReference type="ARBA" id="ARBA00022833"/>
    </source>
</evidence>
<dbReference type="InterPro" id="IPR000834">
    <property type="entry name" value="Peptidase_M14"/>
</dbReference>
<accession>A0ABQ9JIP6</accession>
<evidence type="ECO:0000313" key="14">
    <source>
        <dbReference type="EMBL" id="KAJ8977789.1"/>
    </source>
</evidence>
<evidence type="ECO:0000256" key="10">
    <source>
        <dbReference type="ARBA" id="ARBA00023157"/>
    </source>
</evidence>
<feature type="region of interest" description="Disordered" evidence="12">
    <location>
        <begin position="1"/>
        <end position="33"/>
    </location>
</feature>
<dbReference type="PANTHER" id="PTHR11705:SF153">
    <property type="entry name" value="ZINC CARBOXYPEPTIDASE A 1-LIKE PROTEIN"/>
    <property type="match status" value="1"/>
</dbReference>
<dbReference type="InterPro" id="IPR057247">
    <property type="entry name" value="CARBOXYPEPT_ZN_2"/>
</dbReference>
<keyword evidence="3" id="KW-0121">Carboxypeptidase</keyword>
<comment type="caution">
    <text evidence="14">The sequence shown here is derived from an EMBL/GenBank/DDBJ whole genome shotgun (WGS) entry which is preliminary data.</text>
</comment>
<keyword evidence="10" id="KW-1015">Disulfide bond</keyword>
<evidence type="ECO:0000256" key="3">
    <source>
        <dbReference type="ARBA" id="ARBA00022645"/>
    </source>
</evidence>
<name>A0ABQ9JIP6_9CUCU</name>